<organism evidence="3">
    <name type="scientific">marine sediment metagenome</name>
    <dbReference type="NCBI Taxonomy" id="412755"/>
    <lineage>
        <taxon>unclassified sequences</taxon>
        <taxon>metagenomes</taxon>
        <taxon>ecological metagenomes</taxon>
    </lineage>
</organism>
<dbReference type="SUPFAM" id="SSF53756">
    <property type="entry name" value="UDP-Glycosyltransferase/glycogen phosphorylase"/>
    <property type="match status" value="1"/>
</dbReference>
<accession>X1S173</accession>
<feature type="non-terminal residue" evidence="3">
    <location>
        <position position="1"/>
    </location>
</feature>
<name>X1S173_9ZZZZ</name>
<dbReference type="PANTHER" id="PTHR46401">
    <property type="entry name" value="GLYCOSYLTRANSFERASE WBBK-RELATED"/>
    <property type="match status" value="1"/>
</dbReference>
<dbReference type="EMBL" id="BARV01044579">
    <property type="protein sequence ID" value="GAI61509.1"/>
    <property type="molecule type" value="Genomic_DNA"/>
</dbReference>
<dbReference type="PANTHER" id="PTHR46401:SF2">
    <property type="entry name" value="GLYCOSYLTRANSFERASE WBBK-RELATED"/>
    <property type="match status" value="1"/>
</dbReference>
<feature type="domain" description="Glycosyl transferase family 1" evidence="2">
    <location>
        <begin position="4"/>
        <end position="79"/>
    </location>
</feature>
<proteinExistence type="predicted"/>
<dbReference type="AlphaFoldDB" id="X1S173"/>
<feature type="non-terminal residue" evidence="3">
    <location>
        <position position="80"/>
    </location>
</feature>
<protein>
    <recommendedName>
        <fullName evidence="2">Glycosyl transferase family 1 domain-containing protein</fullName>
    </recommendedName>
</protein>
<evidence type="ECO:0000313" key="3">
    <source>
        <dbReference type="EMBL" id="GAI61509.1"/>
    </source>
</evidence>
<dbReference type="InterPro" id="IPR001296">
    <property type="entry name" value="Glyco_trans_1"/>
</dbReference>
<dbReference type="GO" id="GO:0016757">
    <property type="term" value="F:glycosyltransferase activity"/>
    <property type="evidence" value="ECO:0007669"/>
    <property type="project" value="InterPro"/>
</dbReference>
<sequence length="80" mass="8965">SGEDKFIFLSKSLFLITPSRFEAMPRVPLEAQACGIPVIATKIPSFEFVIKDSFTGILIPKDSPERLVENIRDLIENAEK</sequence>
<gene>
    <name evidence="3" type="ORF">S06H3_65878</name>
</gene>
<dbReference type="Pfam" id="PF00534">
    <property type="entry name" value="Glycos_transf_1"/>
    <property type="match status" value="1"/>
</dbReference>
<dbReference type="Gene3D" id="3.40.50.2000">
    <property type="entry name" value="Glycogen Phosphorylase B"/>
    <property type="match status" value="1"/>
</dbReference>
<evidence type="ECO:0000256" key="1">
    <source>
        <dbReference type="ARBA" id="ARBA00022679"/>
    </source>
</evidence>
<evidence type="ECO:0000259" key="2">
    <source>
        <dbReference type="Pfam" id="PF00534"/>
    </source>
</evidence>
<reference evidence="3" key="1">
    <citation type="journal article" date="2014" name="Front. Microbiol.">
        <title>High frequency of phylogenetically diverse reductive dehalogenase-homologous genes in deep subseafloor sedimentary metagenomes.</title>
        <authorList>
            <person name="Kawai M."/>
            <person name="Futagami T."/>
            <person name="Toyoda A."/>
            <person name="Takaki Y."/>
            <person name="Nishi S."/>
            <person name="Hori S."/>
            <person name="Arai W."/>
            <person name="Tsubouchi T."/>
            <person name="Morono Y."/>
            <person name="Uchiyama I."/>
            <person name="Ito T."/>
            <person name="Fujiyama A."/>
            <person name="Inagaki F."/>
            <person name="Takami H."/>
        </authorList>
    </citation>
    <scope>NUCLEOTIDE SEQUENCE</scope>
    <source>
        <strain evidence="3">Expedition CK06-06</strain>
    </source>
</reference>
<comment type="caution">
    <text evidence="3">The sequence shown here is derived from an EMBL/GenBank/DDBJ whole genome shotgun (WGS) entry which is preliminary data.</text>
</comment>
<keyword evidence="1" id="KW-0808">Transferase</keyword>
<dbReference type="GO" id="GO:0009103">
    <property type="term" value="P:lipopolysaccharide biosynthetic process"/>
    <property type="evidence" value="ECO:0007669"/>
    <property type="project" value="TreeGrafter"/>
</dbReference>